<accession>A0A5S3YNC5</accession>
<gene>
    <name evidence="1" type="ORF">CWB73_21040</name>
</gene>
<dbReference type="Proteomes" id="UP000307362">
    <property type="component" value="Unassembled WGS sequence"/>
</dbReference>
<organism evidence="1 2">
    <name type="scientific">Pseudoalteromonas phenolica</name>
    <dbReference type="NCBI Taxonomy" id="161398"/>
    <lineage>
        <taxon>Bacteria</taxon>
        <taxon>Pseudomonadati</taxon>
        <taxon>Pseudomonadota</taxon>
        <taxon>Gammaproteobacteria</taxon>
        <taxon>Alteromonadales</taxon>
        <taxon>Pseudoalteromonadaceae</taxon>
        <taxon>Pseudoalteromonas</taxon>
    </lineage>
</organism>
<protein>
    <submittedName>
        <fullName evidence="1">Uncharacterized protein</fullName>
    </submittedName>
</protein>
<evidence type="ECO:0000313" key="1">
    <source>
        <dbReference type="EMBL" id="TMP76939.1"/>
    </source>
</evidence>
<comment type="caution">
    <text evidence="1">The sequence shown here is derived from an EMBL/GenBank/DDBJ whole genome shotgun (WGS) entry which is preliminary data.</text>
</comment>
<name>A0A5S3YNC5_9GAMM</name>
<feature type="non-terminal residue" evidence="1">
    <location>
        <position position="1"/>
    </location>
</feature>
<feature type="non-terminal residue" evidence="1">
    <location>
        <position position="77"/>
    </location>
</feature>
<proteinExistence type="predicted"/>
<evidence type="ECO:0000313" key="2">
    <source>
        <dbReference type="Proteomes" id="UP000307362"/>
    </source>
</evidence>
<reference evidence="2" key="2">
    <citation type="submission" date="2019-06" db="EMBL/GenBank/DDBJ databases">
        <title>Co-occurence of chitin degradation, pigmentation and bioactivity in marine Pseudoalteromonas.</title>
        <authorList>
            <person name="Sonnenschein E.C."/>
            <person name="Bech P.K."/>
        </authorList>
    </citation>
    <scope>NUCLEOTIDE SEQUENCE [LARGE SCALE GENOMIC DNA]</scope>
    <source>
        <strain evidence="2">S1189</strain>
    </source>
</reference>
<dbReference type="EMBL" id="PNCM01000203">
    <property type="protein sequence ID" value="TMP76939.1"/>
    <property type="molecule type" value="Genomic_DNA"/>
</dbReference>
<sequence>TYPASGNVGIGTLSPTEKLSVIGNVIASGSYSGKNNINLLSFNNGDLPFINFANSDGSYNWARIRGGLLGNGNGYMS</sequence>
<reference evidence="1 2" key="1">
    <citation type="submission" date="2017-12" db="EMBL/GenBank/DDBJ databases">
        <authorList>
            <person name="Paulsen S."/>
            <person name="Gram L.K."/>
        </authorList>
    </citation>
    <scope>NUCLEOTIDE SEQUENCE [LARGE SCALE GENOMIC DNA]</scope>
    <source>
        <strain evidence="1 2">S1189</strain>
    </source>
</reference>
<dbReference type="AlphaFoldDB" id="A0A5S3YNC5"/>